<dbReference type="InterPro" id="IPR052772">
    <property type="entry name" value="Endo/PolyKinase_Domain-Protein"/>
</dbReference>
<dbReference type="CDD" id="cd14279">
    <property type="entry name" value="CUE"/>
    <property type="match status" value="2"/>
</dbReference>
<dbReference type="SMART" id="SM00463">
    <property type="entry name" value="SMR"/>
    <property type="match status" value="1"/>
</dbReference>
<feature type="domain" description="CUE" evidence="3">
    <location>
        <begin position="1"/>
        <end position="43"/>
    </location>
</feature>
<name>Q6CVA0_KLULA</name>
<dbReference type="KEGG" id="kla:KLLA0_B13651g"/>
<proteinExistence type="predicted"/>
<evidence type="ECO:0000256" key="1">
    <source>
        <dbReference type="SAM" id="MobiDB-lite"/>
    </source>
</evidence>
<gene>
    <name evidence="4" type="ORF">KLLA0_B13651g</name>
</gene>
<dbReference type="Pfam" id="PF02845">
    <property type="entry name" value="CUE"/>
    <property type="match status" value="2"/>
</dbReference>
<feature type="compositionally biased region" description="Basic and acidic residues" evidence="1">
    <location>
        <begin position="98"/>
        <end position="107"/>
    </location>
</feature>
<dbReference type="AlphaFoldDB" id="Q6CVA0"/>
<dbReference type="Proteomes" id="UP000000598">
    <property type="component" value="Chromosome B"/>
</dbReference>
<keyword evidence="5" id="KW-1185">Reference proteome</keyword>
<dbReference type="FunCoup" id="Q6CVA0">
    <property type="interactions" value="22"/>
</dbReference>
<evidence type="ECO:0000313" key="5">
    <source>
        <dbReference type="Proteomes" id="UP000000598"/>
    </source>
</evidence>
<evidence type="ECO:0000313" key="4">
    <source>
        <dbReference type="EMBL" id="CAH02532.1"/>
    </source>
</evidence>
<feature type="region of interest" description="Disordered" evidence="1">
    <location>
        <begin position="98"/>
        <end position="118"/>
    </location>
</feature>
<feature type="domain" description="CUE" evidence="3">
    <location>
        <begin position="49"/>
        <end position="92"/>
    </location>
</feature>
<dbReference type="InterPro" id="IPR003892">
    <property type="entry name" value="CUE"/>
</dbReference>
<dbReference type="GO" id="GO:0004519">
    <property type="term" value="F:endonuclease activity"/>
    <property type="evidence" value="ECO:0007669"/>
    <property type="project" value="TreeGrafter"/>
</dbReference>
<dbReference type="eggNOG" id="KOG2401">
    <property type="taxonomic scope" value="Eukaryota"/>
</dbReference>
<feature type="domain" description="Smr" evidence="2">
    <location>
        <begin position="367"/>
        <end position="458"/>
    </location>
</feature>
<dbReference type="SMART" id="SM00546">
    <property type="entry name" value="CUE"/>
    <property type="match status" value="2"/>
</dbReference>
<evidence type="ECO:0000259" key="3">
    <source>
        <dbReference type="PROSITE" id="PS51140"/>
    </source>
</evidence>
<dbReference type="PANTHER" id="PTHR46535">
    <property type="entry name" value="NEDD4-BINDING PROTEIN 2"/>
    <property type="match status" value="1"/>
</dbReference>
<feature type="compositionally biased region" description="Polar residues" evidence="1">
    <location>
        <begin position="184"/>
        <end position="193"/>
    </location>
</feature>
<dbReference type="SUPFAM" id="SSF160443">
    <property type="entry name" value="SMR domain-like"/>
    <property type="match status" value="1"/>
</dbReference>
<sequence>MDQHVESLGQLFPDLPEVKLRNALTSSNNDINLACSILLSEVNSQPKNQQTDHVRELMSMFPNLSKDSIKKALDTTNGDVDEAIQDLLCVNTLSLEERNSHQSENNHQKGNSLPKDSDWSKLNDNLEIVMKYGDVPRHIAQDLYMEQRLDPIRALIQLIFTYEEQVSKYHLSQLRKPVIKPTPRVQSQNGFTHQRSRNEKPSPKPDVGIPSKPTKFFQERTYQYDPCNEQALALDDLIQSDKKLRAINHKFLERALEYFNGEVAPTVSLAILITERKYAKYTGQYTLSLDGKNANGAQFKYQITPLRAKTVSPSVPTFTAAVIPGTKVKQRTVTTSSLRINESQFRNPEHYKTGLKMIENIMTSPKLDFHGWFPEDAHLVTSECLKRWWKQELSCRELNNQRLNQIQVMNVPNITIITGRGLHSVGGIPKVRKRIQKFLTENNYNYIEESSLFVVNGKKRNICI</sequence>
<dbReference type="GO" id="GO:0043130">
    <property type="term" value="F:ubiquitin binding"/>
    <property type="evidence" value="ECO:0007669"/>
    <property type="project" value="InterPro"/>
</dbReference>
<feature type="region of interest" description="Disordered" evidence="1">
    <location>
        <begin position="180"/>
        <end position="212"/>
    </location>
</feature>
<dbReference type="InterPro" id="IPR009060">
    <property type="entry name" value="UBA-like_sf"/>
</dbReference>
<dbReference type="EMBL" id="CR382122">
    <property type="protein sequence ID" value="CAH02532.1"/>
    <property type="molecule type" value="Genomic_DNA"/>
</dbReference>
<dbReference type="PANTHER" id="PTHR46535:SF1">
    <property type="entry name" value="NEDD4-BINDING PROTEIN 2"/>
    <property type="match status" value="1"/>
</dbReference>
<dbReference type="InterPro" id="IPR002625">
    <property type="entry name" value="Smr_dom"/>
</dbReference>
<protein>
    <submittedName>
        <fullName evidence="4">KLLA0B13651p</fullName>
    </submittedName>
</protein>
<dbReference type="Gene3D" id="1.10.8.10">
    <property type="entry name" value="DNA helicase RuvA subunit, C-terminal domain"/>
    <property type="match status" value="2"/>
</dbReference>
<dbReference type="OMA" id="NDDHESK"/>
<dbReference type="GO" id="GO:0005634">
    <property type="term" value="C:nucleus"/>
    <property type="evidence" value="ECO:0007669"/>
    <property type="project" value="TreeGrafter"/>
</dbReference>
<organism evidence="4 5">
    <name type="scientific">Kluyveromyces lactis (strain ATCC 8585 / CBS 2359 / DSM 70799 / NBRC 1267 / NRRL Y-1140 / WM37)</name>
    <name type="common">Yeast</name>
    <name type="synonym">Candida sphaerica</name>
    <dbReference type="NCBI Taxonomy" id="284590"/>
    <lineage>
        <taxon>Eukaryota</taxon>
        <taxon>Fungi</taxon>
        <taxon>Dikarya</taxon>
        <taxon>Ascomycota</taxon>
        <taxon>Saccharomycotina</taxon>
        <taxon>Saccharomycetes</taxon>
        <taxon>Saccharomycetales</taxon>
        <taxon>Saccharomycetaceae</taxon>
        <taxon>Kluyveromyces</taxon>
    </lineage>
</organism>
<evidence type="ECO:0000259" key="2">
    <source>
        <dbReference type="PROSITE" id="PS50828"/>
    </source>
</evidence>
<reference evidence="4 5" key="1">
    <citation type="journal article" date="2004" name="Nature">
        <title>Genome evolution in yeasts.</title>
        <authorList>
            <consortium name="Genolevures"/>
            <person name="Dujon B."/>
            <person name="Sherman D."/>
            <person name="Fischer G."/>
            <person name="Durrens P."/>
            <person name="Casaregola S."/>
            <person name="Lafontaine I."/>
            <person name="de Montigny J."/>
            <person name="Marck C."/>
            <person name="Neuveglise C."/>
            <person name="Talla E."/>
            <person name="Goffard N."/>
            <person name="Frangeul L."/>
            <person name="Aigle M."/>
            <person name="Anthouard V."/>
            <person name="Babour A."/>
            <person name="Barbe V."/>
            <person name="Barnay S."/>
            <person name="Blanchin S."/>
            <person name="Beckerich J.M."/>
            <person name="Beyne E."/>
            <person name="Bleykasten C."/>
            <person name="Boisrame A."/>
            <person name="Boyer J."/>
            <person name="Cattolico L."/>
            <person name="Confanioleri F."/>
            <person name="de Daruvar A."/>
            <person name="Despons L."/>
            <person name="Fabre E."/>
            <person name="Fairhead C."/>
            <person name="Ferry-Dumazet H."/>
            <person name="Groppi A."/>
            <person name="Hantraye F."/>
            <person name="Hennequin C."/>
            <person name="Jauniaux N."/>
            <person name="Joyet P."/>
            <person name="Kachouri R."/>
            <person name="Kerrest A."/>
            <person name="Koszul R."/>
            <person name="Lemaire M."/>
            <person name="Lesur I."/>
            <person name="Ma L."/>
            <person name="Muller H."/>
            <person name="Nicaud J.M."/>
            <person name="Nikolski M."/>
            <person name="Oztas S."/>
            <person name="Ozier-Kalogeropoulos O."/>
            <person name="Pellenz S."/>
            <person name="Potier S."/>
            <person name="Richard G.F."/>
            <person name="Straub M.L."/>
            <person name="Suleau A."/>
            <person name="Swennene D."/>
            <person name="Tekaia F."/>
            <person name="Wesolowski-Louvel M."/>
            <person name="Westhof E."/>
            <person name="Wirth B."/>
            <person name="Zeniou-Meyer M."/>
            <person name="Zivanovic I."/>
            <person name="Bolotin-Fukuhara M."/>
            <person name="Thierry A."/>
            <person name="Bouchier C."/>
            <person name="Caudron B."/>
            <person name="Scarpelli C."/>
            <person name="Gaillardin C."/>
            <person name="Weissenbach J."/>
            <person name="Wincker P."/>
            <person name="Souciet J.L."/>
        </authorList>
    </citation>
    <scope>NUCLEOTIDE SEQUENCE [LARGE SCALE GENOMIC DNA]</scope>
    <source>
        <strain evidence="5">ATCC 8585 / CBS 2359 / DSM 70799 / NBRC 1267 / NRRL Y-1140 / WM37</strain>
    </source>
</reference>
<dbReference type="PaxDb" id="284590-Q6CVA0"/>
<dbReference type="InParanoid" id="Q6CVA0"/>
<dbReference type="PROSITE" id="PS50828">
    <property type="entry name" value="SMR"/>
    <property type="match status" value="1"/>
</dbReference>
<dbReference type="STRING" id="284590.Q6CVA0"/>
<dbReference type="HOGENOM" id="CLU_590497_0_0_1"/>
<accession>Q6CVA0</accession>
<dbReference type="SUPFAM" id="SSF46934">
    <property type="entry name" value="UBA-like"/>
    <property type="match status" value="1"/>
</dbReference>
<dbReference type="PROSITE" id="PS51140">
    <property type="entry name" value="CUE"/>
    <property type="match status" value="2"/>
</dbReference>
<dbReference type="Gene3D" id="3.30.1370.110">
    <property type="match status" value="1"/>
</dbReference>
<dbReference type="InterPro" id="IPR036063">
    <property type="entry name" value="Smr_dom_sf"/>
</dbReference>